<comment type="caution">
    <text evidence="2">The sequence shown here is derived from an EMBL/GenBank/DDBJ whole genome shotgun (WGS) entry which is preliminary data.</text>
</comment>
<dbReference type="PANTHER" id="PTHR43471:SF12">
    <property type="entry name" value="HYPOTHETICAL MEMBRANE PROTEIN, CONSERVED"/>
    <property type="match status" value="1"/>
</dbReference>
<sequence length="265" mass="30484">MNIYRFEFKKYIKSNFIWTISIIIVLFFFMALFPTYSQEAEQMEKLISQFPETFAKAFGLSDMNMSTIMGYYGFAFSYILLIGAIFAMRLGLDIISKESRDKTSDFLLVKPLKRVDILSPKILAALTHILIMNILFFAFALIAVEAFKKAEYNFTDFTLLTLSFLFVQLFLFALGILIGTIVNKLKSVLPVTLGVVFGFYVLYLFNQTIDDEIYSYLSPFGFFERGYITEHSAYSIPHLITSIVITIIFIIASYVIYKKKDIPSV</sequence>
<keyword evidence="1" id="KW-0812">Transmembrane</keyword>
<proteinExistence type="predicted"/>
<keyword evidence="1" id="KW-1133">Transmembrane helix</keyword>
<evidence type="ECO:0000313" key="2">
    <source>
        <dbReference type="EMBL" id="GKX31212.1"/>
    </source>
</evidence>
<feature type="transmembrane region" description="Helical" evidence="1">
    <location>
        <begin position="188"/>
        <end position="205"/>
    </location>
</feature>
<feature type="transmembrane region" description="Helical" evidence="1">
    <location>
        <begin position="71"/>
        <end position="92"/>
    </location>
</feature>
<evidence type="ECO:0000256" key="1">
    <source>
        <dbReference type="SAM" id="Phobius"/>
    </source>
</evidence>
<keyword evidence="3" id="KW-1185">Reference proteome</keyword>
<dbReference type="Proteomes" id="UP001144256">
    <property type="component" value="Unassembled WGS sequence"/>
</dbReference>
<feature type="transmembrane region" description="Helical" evidence="1">
    <location>
        <begin position="236"/>
        <end position="257"/>
    </location>
</feature>
<feature type="transmembrane region" description="Helical" evidence="1">
    <location>
        <begin position="16"/>
        <end position="36"/>
    </location>
</feature>
<organism evidence="2 3">
    <name type="scientific">Vallitalea longa</name>
    <dbReference type="NCBI Taxonomy" id="2936439"/>
    <lineage>
        <taxon>Bacteria</taxon>
        <taxon>Bacillati</taxon>
        <taxon>Bacillota</taxon>
        <taxon>Clostridia</taxon>
        <taxon>Lachnospirales</taxon>
        <taxon>Vallitaleaceae</taxon>
        <taxon>Vallitalea</taxon>
    </lineage>
</organism>
<gene>
    <name evidence="2" type="ORF">SH1V18_36920</name>
</gene>
<dbReference type="GO" id="GO:0005886">
    <property type="term" value="C:plasma membrane"/>
    <property type="evidence" value="ECO:0007669"/>
    <property type="project" value="UniProtKB-SubCell"/>
</dbReference>
<feature type="transmembrane region" description="Helical" evidence="1">
    <location>
        <begin position="122"/>
        <end position="147"/>
    </location>
</feature>
<feature type="transmembrane region" description="Helical" evidence="1">
    <location>
        <begin position="159"/>
        <end position="181"/>
    </location>
</feature>
<dbReference type="Pfam" id="PF12679">
    <property type="entry name" value="ABC2_membrane_2"/>
    <property type="match status" value="1"/>
</dbReference>
<dbReference type="RefSeq" id="WP_281818038.1">
    <property type="nucleotide sequence ID" value="NZ_BRLB01000015.1"/>
</dbReference>
<protein>
    <submittedName>
        <fullName evidence="2">ABC transporter permease</fullName>
    </submittedName>
</protein>
<dbReference type="PANTHER" id="PTHR43471">
    <property type="entry name" value="ABC TRANSPORTER PERMEASE"/>
    <property type="match status" value="1"/>
</dbReference>
<reference evidence="2" key="1">
    <citation type="submission" date="2022-06" db="EMBL/GenBank/DDBJ databases">
        <title>Vallitalea longa sp. nov., an anaerobic bacterium isolated from marine sediment.</title>
        <authorList>
            <person name="Hirano S."/>
            <person name="Terahara T."/>
            <person name="Mori K."/>
            <person name="Hamada M."/>
            <person name="Matsumoto R."/>
            <person name="Kobayashi T."/>
        </authorList>
    </citation>
    <scope>NUCLEOTIDE SEQUENCE</scope>
    <source>
        <strain evidence="2">SH18-1</strain>
    </source>
</reference>
<dbReference type="GO" id="GO:0140359">
    <property type="term" value="F:ABC-type transporter activity"/>
    <property type="evidence" value="ECO:0007669"/>
    <property type="project" value="InterPro"/>
</dbReference>
<accession>A0A9W5YD04</accession>
<keyword evidence="1" id="KW-0472">Membrane</keyword>
<evidence type="ECO:0000313" key="3">
    <source>
        <dbReference type="Proteomes" id="UP001144256"/>
    </source>
</evidence>
<dbReference type="AlphaFoldDB" id="A0A9W5YD04"/>
<dbReference type="EMBL" id="BRLB01000015">
    <property type="protein sequence ID" value="GKX31212.1"/>
    <property type="molecule type" value="Genomic_DNA"/>
</dbReference>
<name>A0A9W5YD04_9FIRM</name>